<evidence type="ECO:0000256" key="1">
    <source>
        <dbReference type="SAM" id="MobiDB-lite"/>
    </source>
</evidence>
<organism evidence="2 3">
    <name type="scientific">Canavalia gladiata</name>
    <name type="common">Sword bean</name>
    <name type="synonym">Dolichos gladiatus</name>
    <dbReference type="NCBI Taxonomy" id="3824"/>
    <lineage>
        <taxon>Eukaryota</taxon>
        <taxon>Viridiplantae</taxon>
        <taxon>Streptophyta</taxon>
        <taxon>Embryophyta</taxon>
        <taxon>Tracheophyta</taxon>
        <taxon>Spermatophyta</taxon>
        <taxon>Magnoliopsida</taxon>
        <taxon>eudicotyledons</taxon>
        <taxon>Gunneridae</taxon>
        <taxon>Pentapetalae</taxon>
        <taxon>rosids</taxon>
        <taxon>fabids</taxon>
        <taxon>Fabales</taxon>
        <taxon>Fabaceae</taxon>
        <taxon>Papilionoideae</taxon>
        <taxon>50 kb inversion clade</taxon>
        <taxon>NPAAA clade</taxon>
        <taxon>indigoferoid/millettioid clade</taxon>
        <taxon>Phaseoleae</taxon>
        <taxon>Canavalia</taxon>
    </lineage>
</organism>
<proteinExistence type="predicted"/>
<dbReference type="EMBL" id="JAYMYQ010000011">
    <property type="protein sequence ID" value="KAK7305231.1"/>
    <property type="molecule type" value="Genomic_DNA"/>
</dbReference>
<dbReference type="AlphaFoldDB" id="A0AAN9JVS9"/>
<feature type="region of interest" description="Disordered" evidence="1">
    <location>
        <begin position="1"/>
        <end position="28"/>
    </location>
</feature>
<protein>
    <submittedName>
        <fullName evidence="2">Uncharacterized protein</fullName>
    </submittedName>
</protein>
<evidence type="ECO:0000313" key="2">
    <source>
        <dbReference type="EMBL" id="KAK7305231.1"/>
    </source>
</evidence>
<keyword evidence="3" id="KW-1185">Reference proteome</keyword>
<dbReference type="Proteomes" id="UP001367508">
    <property type="component" value="Unassembled WGS sequence"/>
</dbReference>
<evidence type="ECO:0000313" key="3">
    <source>
        <dbReference type="Proteomes" id="UP001367508"/>
    </source>
</evidence>
<comment type="caution">
    <text evidence="2">The sequence shown here is derived from an EMBL/GenBank/DDBJ whole genome shotgun (WGS) entry which is preliminary data.</text>
</comment>
<gene>
    <name evidence="2" type="ORF">VNO77_43133</name>
</gene>
<accession>A0AAN9JVS9</accession>
<reference evidence="2 3" key="1">
    <citation type="submission" date="2024-01" db="EMBL/GenBank/DDBJ databases">
        <title>The genomes of 5 underutilized Papilionoideae crops provide insights into root nodulation and disease resistanc.</title>
        <authorList>
            <person name="Jiang F."/>
        </authorList>
    </citation>
    <scope>NUCLEOTIDE SEQUENCE [LARGE SCALE GENOMIC DNA]</scope>
    <source>
        <strain evidence="2">LVBAO_FW01</strain>
        <tissue evidence="2">Leaves</tissue>
    </source>
</reference>
<name>A0AAN9JVS9_CANGL</name>
<sequence length="87" mass="9947">MLDISETEALPSEEGLNGNVEETASSSHTNTLQFMNDYDTLMLLREILAKFTFYPDAILKHRSRAFIHHNNGVIEALKNGYRNSYKL</sequence>